<dbReference type="Pfam" id="PF00069">
    <property type="entry name" value="Pkinase"/>
    <property type="match status" value="1"/>
</dbReference>
<dbReference type="AlphaFoldDB" id="A0A9W4SPS8"/>
<keyword evidence="12" id="KW-1185">Reference proteome</keyword>
<dbReference type="PROSITE" id="PS50011">
    <property type="entry name" value="PROTEIN_KINASE_DOM"/>
    <property type="match status" value="1"/>
</dbReference>
<dbReference type="InterPro" id="IPR011009">
    <property type="entry name" value="Kinase-like_dom_sf"/>
</dbReference>
<keyword evidence="4" id="KW-0067">ATP-binding</keyword>
<dbReference type="PANTHER" id="PTHR48013:SF9">
    <property type="entry name" value="DUAL SPECIFICITY MITOGEN-ACTIVATED PROTEIN KINASE KINASE 5"/>
    <property type="match status" value="1"/>
</dbReference>
<evidence type="ECO:0000256" key="2">
    <source>
        <dbReference type="ARBA" id="ARBA00022741"/>
    </source>
</evidence>
<evidence type="ECO:0000256" key="4">
    <source>
        <dbReference type="ARBA" id="ARBA00022840"/>
    </source>
</evidence>
<keyword evidence="1" id="KW-0808">Transferase</keyword>
<evidence type="ECO:0000256" key="1">
    <source>
        <dbReference type="ARBA" id="ARBA00022679"/>
    </source>
</evidence>
<evidence type="ECO:0000259" key="10">
    <source>
        <dbReference type="PROSITE" id="PS50011"/>
    </source>
</evidence>
<comment type="catalytic activity">
    <reaction evidence="7">
        <text>L-seryl-[protein] + ATP = O-phospho-L-seryl-[protein] + ADP + H(+)</text>
        <dbReference type="Rhea" id="RHEA:17989"/>
        <dbReference type="Rhea" id="RHEA-COMP:9863"/>
        <dbReference type="Rhea" id="RHEA-COMP:11604"/>
        <dbReference type="ChEBI" id="CHEBI:15378"/>
        <dbReference type="ChEBI" id="CHEBI:29999"/>
        <dbReference type="ChEBI" id="CHEBI:30616"/>
        <dbReference type="ChEBI" id="CHEBI:83421"/>
        <dbReference type="ChEBI" id="CHEBI:456216"/>
        <dbReference type="EC" id="2.7.12.2"/>
    </reaction>
</comment>
<dbReference type="GO" id="GO:0004708">
    <property type="term" value="F:MAP kinase kinase activity"/>
    <property type="evidence" value="ECO:0007669"/>
    <property type="project" value="UniProtKB-EC"/>
</dbReference>
<evidence type="ECO:0000256" key="6">
    <source>
        <dbReference type="ARBA" id="ARBA00038999"/>
    </source>
</evidence>
<evidence type="ECO:0000256" key="8">
    <source>
        <dbReference type="ARBA" id="ARBA00049299"/>
    </source>
</evidence>
<evidence type="ECO:0000256" key="3">
    <source>
        <dbReference type="ARBA" id="ARBA00022777"/>
    </source>
</evidence>
<evidence type="ECO:0000256" key="5">
    <source>
        <dbReference type="ARBA" id="ARBA00038035"/>
    </source>
</evidence>
<protein>
    <recommendedName>
        <fullName evidence="6">mitogen-activated protein kinase kinase</fullName>
        <ecNumber evidence="6">2.7.12.2</ecNumber>
    </recommendedName>
</protein>
<dbReference type="InterPro" id="IPR000719">
    <property type="entry name" value="Prot_kinase_dom"/>
</dbReference>
<proteinExistence type="inferred from homology"/>
<sequence length="180" mass="20504">MNLNGQESKIAITDLGQNGPPYHTLGTDLYGVMPFIAPEVLRGNAYTQSSDIYSLGMIMYELISGVPPFSNRAHDQSLMLDICDGVRPEIKNIDKLPDDFIKILRKCWDPNPFNRPSAYELFLFDNYGELDEKLFESGYEIHSGAVYTSRDLSVYAQYLSQDEGVEIEWSKGKKLEVYER</sequence>
<evidence type="ECO:0000313" key="12">
    <source>
        <dbReference type="Proteomes" id="UP001153678"/>
    </source>
</evidence>
<feature type="domain" description="Protein kinase" evidence="10">
    <location>
        <begin position="1"/>
        <end position="135"/>
    </location>
</feature>
<dbReference type="Proteomes" id="UP001153678">
    <property type="component" value="Unassembled WGS sequence"/>
</dbReference>
<evidence type="ECO:0000313" key="11">
    <source>
        <dbReference type="EMBL" id="CAI2177182.1"/>
    </source>
</evidence>
<comment type="caution">
    <text evidence="11">The sequence shown here is derived from an EMBL/GenBank/DDBJ whole genome shotgun (WGS) entry which is preliminary data.</text>
</comment>
<organism evidence="11 12">
    <name type="scientific">Funneliformis geosporum</name>
    <dbReference type="NCBI Taxonomy" id="1117311"/>
    <lineage>
        <taxon>Eukaryota</taxon>
        <taxon>Fungi</taxon>
        <taxon>Fungi incertae sedis</taxon>
        <taxon>Mucoromycota</taxon>
        <taxon>Glomeromycotina</taxon>
        <taxon>Glomeromycetes</taxon>
        <taxon>Glomerales</taxon>
        <taxon>Glomeraceae</taxon>
        <taxon>Funneliformis</taxon>
    </lineage>
</organism>
<comment type="catalytic activity">
    <reaction evidence="9">
        <text>L-tyrosyl-[protein] + ATP = O-phospho-L-tyrosyl-[protein] + ADP + H(+)</text>
        <dbReference type="Rhea" id="RHEA:10596"/>
        <dbReference type="Rhea" id="RHEA-COMP:10136"/>
        <dbReference type="Rhea" id="RHEA-COMP:20101"/>
        <dbReference type="ChEBI" id="CHEBI:15378"/>
        <dbReference type="ChEBI" id="CHEBI:30616"/>
        <dbReference type="ChEBI" id="CHEBI:46858"/>
        <dbReference type="ChEBI" id="CHEBI:61978"/>
        <dbReference type="ChEBI" id="CHEBI:456216"/>
        <dbReference type="EC" id="2.7.12.2"/>
    </reaction>
</comment>
<name>A0A9W4SPS8_9GLOM</name>
<dbReference type="EC" id="2.7.12.2" evidence="6"/>
<comment type="catalytic activity">
    <reaction evidence="8">
        <text>L-threonyl-[protein] + ATP = O-phospho-L-threonyl-[protein] + ADP + H(+)</text>
        <dbReference type="Rhea" id="RHEA:46608"/>
        <dbReference type="Rhea" id="RHEA-COMP:11060"/>
        <dbReference type="Rhea" id="RHEA-COMP:11605"/>
        <dbReference type="ChEBI" id="CHEBI:15378"/>
        <dbReference type="ChEBI" id="CHEBI:30013"/>
        <dbReference type="ChEBI" id="CHEBI:30616"/>
        <dbReference type="ChEBI" id="CHEBI:61977"/>
        <dbReference type="ChEBI" id="CHEBI:456216"/>
        <dbReference type="EC" id="2.7.12.2"/>
    </reaction>
</comment>
<dbReference type="Gene3D" id="1.10.510.10">
    <property type="entry name" value="Transferase(Phosphotransferase) domain 1"/>
    <property type="match status" value="1"/>
</dbReference>
<gene>
    <name evidence="11" type="ORF">FWILDA_LOCUS7958</name>
</gene>
<dbReference type="GO" id="GO:0005524">
    <property type="term" value="F:ATP binding"/>
    <property type="evidence" value="ECO:0007669"/>
    <property type="project" value="UniProtKB-KW"/>
</dbReference>
<evidence type="ECO:0000256" key="9">
    <source>
        <dbReference type="ARBA" id="ARBA00051693"/>
    </source>
</evidence>
<reference evidence="11" key="1">
    <citation type="submission" date="2022-08" db="EMBL/GenBank/DDBJ databases">
        <authorList>
            <person name="Kallberg Y."/>
            <person name="Tangrot J."/>
            <person name="Rosling A."/>
        </authorList>
    </citation>
    <scope>NUCLEOTIDE SEQUENCE</scope>
    <source>
        <strain evidence="11">Wild A</strain>
    </source>
</reference>
<keyword evidence="2" id="KW-0547">Nucleotide-binding</keyword>
<accession>A0A9W4SPS8</accession>
<keyword evidence="3" id="KW-0418">Kinase</keyword>
<evidence type="ECO:0000256" key="7">
    <source>
        <dbReference type="ARBA" id="ARBA00049014"/>
    </source>
</evidence>
<dbReference type="PANTHER" id="PTHR48013">
    <property type="entry name" value="DUAL SPECIFICITY MITOGEN-ACTIVATED PROTEIN KINASE KINASE 5-RELATED"/>
    <property type="match status" value="1"/>
</dbReference>
<dbReference type="OrthoDB" id="2308814at2759"/>
<comment type="similarity">
    <text evidence="5">Belongs to the protein kinase superfamily. STE Ser/Thr protein kinase family. MAP kinase kinase subfamily.</text>
</comment>
<dbReference type="SUPFAM" id="SSF56112">
    <property type="entry name" value="Protein kinase-like (PK-like)"/>
    <property type="match status" value="1"/>
</dbReference>
<dbReference type="EMBL" id="CAMKVN010001628">
    <property type="protein sequence ID" value="CAI2177182.1"/>
    <property type="molecule type" value="Genomic_DNA"/>
</dbReference>